<accession>X1GIM5</accession>
<reference evidence="2" key="1">
    <citation type="journal article" date="2014" name="Front. Microbiol.">
        <title>High frequency of phylogenetically diverse reductive dehalogenase-homologous genes in deep subseafloor sedimentary metagenomes.</title>
        <authorList>
            <person name="Kawai M."/>
            <person name="Futagami T."/>
            <person name="Toyoda A."/>
            <person name="Takaki Y."/>
            <person name="Nishi S."/>
            <person name="Hori S."/>
            <person name="Arai W."/>
            <person name="Tsubouchi T."/>
            <person name="Morono Y."/>
            <person name="Uchiyama I."/>
            <person name="Ito T."/>
            <person name="Fujiyama A."/>
            <person name="Inagaki F."/>
            <person name="Takami H."/>
        </authorList>
    </citation>
    <scope>NUCLEOTIDE SEQUENCE</scope>
    <source>
        <strain evidence="2">Expedition CK06-06</strain>
    </source>
</reference>
<evidence type="ECO:0000259" key="1">
    <source>
        <dbReference type="Pfam" id="PF00557"/>
    </source>
</evidence>
<gene>
    <name evidence="2" type="ORF">S03H2_21941</name>
</gene>
<sequence>AHQIITEAFSREVITPGVTTTQDVSWWIRERFRELRLGNWFHPSVSIQRSEKSKNNGDIILRGDLLHCDIGITYLRLNTDTQEHAYVLREGESDAPHGLKEALKLGNRLQDILIGEFKQGRTGNEILAAALKKAKEAGLKASIYSHPLGFHGHAAGPTIGLWDNQVNVPGKGDYRLYYNTCYAIELNIRTNLAEWGG</sequence>
<dbReference type="Gene3D" id="3.90.230.10">
    <property type="entry name" value="Creatinase/methionine aminopeptidase superfamily"/>
    <property type="match status" value="1"/>
</dbReference>
<feature type="non-terminal residue" evidence="2">
    <location>
        <position position="1"/>
    </location>
</feature>
<comment type="caution">
    <text evidence="2">The sequence shown here is derived from an EMBL/GenBank/DDBJ whole genome shotgun (WGS) entry which is preliminary data.</text>
</comment>
<proteinExistence type="predicted"/>
<dbReference type="EMBL" id="BARU01011743">
    <property type="protein sequence ID" value="GAH32863.1"/>
    <property type="molecule type" value="Genomic_DNA"/>
</dbReference>
<evidence type="ECO:0000313" key="2">
    <source>
        <dbReference type="EMBL" id="GAH32863.1"/>
    </source>
</evidence>
<dbReference type="InterPro" id="IPR000994">
    <property type="entry name" value="Pept_M24"/>
</dbReference>
<protein>
    <recommendedName>
        <fullName evidence="1">Peptidase M24 domain-containing protein</fullName>
    </recommendedName>
</protein>
<dbReference type="Pfam" id="PF00557">
    <property type="entry name" value="Peptidase_M24"/>
    <property type="match status" value="1"/>
</dbReference>
<name>X1GIM5_9ZZZZ</name>
<dbReference type="InterPro" id="IPR036005">
    <property type="entry name" value="Creatinase/aminopeptidase-like"/>
</dbReference>
<dbReference type="AlphaFoldDB" id="X1GIM5"/>
<organism evidence="2">
    <name type="scientific">marine sediment metagenome</name>
    <dbReference type="NCBI Taxonomy" id="412755"/>
    <lineage>
        <taxon>unclassified sequences</taxon>
        <taxon>metagenomes</taxon>
        <taxon>ecological metagenomes</taxon>
    </lineage>
</organism>
<dbReference type="SUPFAM" id="SSF55920">
    <property type="entry name" value="Creatinase/aminopeptidase"/>
    <property type="match status" value="1"/>
</dbReference>
<feature type="domain" description="Peptidase M24" evidence="1">
    <location>
        <begin position="3"/>
        <end position="189"/>
    </location>
</feature>